<evidence type="ECO:0000313" key="3">
    <source>
        <dbReference type="Proteomes" id="UP000053413"/>
    </source>
</evidence>
<dbReference type="Proteomes" id="UP000053413">
    <property type="component" value="Unassembled WGS sequence"/>
</dbReference>
<evidence type="ECO:0000259" key="1">
    <source>
        <dbReference type="Pfam" id="PF26395"/>
    </source>
</evidence>
<proteinExistence type="predicted"/>
<protein>
    <recommendedName>
        <fullName evidence="1">Type II CBASS E2 protein domain-containing protein</fullName>
    </recommendedName>
</protein>
<sequence length="145" mass="16224">MASPPTRAINLAGQMAAVQAAIPTAEATLRGGELVCTFVLQPTPVSRRYRVKITYRHRSNPRVRITDPPLALHPDATHLPHVYANGDLCLYLPGEWNDHMFLSQTILPWTSAWLLHYELWLITGRWTGSGEEHALPTAWPPTPGR</sequence>
<feature type="domain" description="Type II CBASS E2 protein" evidence="1">
    <location>
        <begin position="14"/>
        <end position="133"/>
    </location>
</feature>
<dbReference type="OrthoDB" id="4736406at2"/>
<reference evidence="3" key="1">
    <citation type="submission" date="2015-10" db="EMBL/GenBank/DDBJ databases">
        <authorList>
            <person name="Ju K.-S."/>
            <person name="Doroghazi J.R."/>
            <person name="Metcalf W.W."/>
        </authorList>
    </citation>
    <scope>NUCLEOTIDE SEQUENCE [LARGE SCALE GENOMIC DNA]</scope>
    <source>
        <strain evidence="3">NRRL F-8817</strain>
    </source>
</reference>
<dbReference type="EMBL" id="LLZJ01000003">
    <property type="protein sequence ID" value="KUL67121.1"/>
    <property type="molecule type" value="Genomic_DNA"/>
</dbReference>
<dbReference type="Pfam" id="PF26395">
    <property type="entry name" value="E2-CBASS"/>
    <property type="match status" value="1"/>
</dbReference>
<comment type="caution">
    <text evidence="2">The sequence shown here is derived from an EMBL/GenBank/DDBJ whole genome shotgun (WGS) entry which is preliminary data.</text>
</comment>
<gene>
    <name evidence="2" type="ORF">ADL28_01625</name>
</gene>
<evidence type="ECO:0000313" key="2">
    <source>
        <dbReference type="EMBL" id="KUL67121.1"/>
    </source>
</evidence>
<dbReference type="AlphaFoldDB" id="A0A0X3XDB1"/>
<accession>A0A0X3XDB1</accession>
<dbReference type="InterPro" id="IPR058588">
    <property type="entry name" value="E2-CBASS"/>
</dbReference>
<name>A0A0X3XDB1_STRVO</name>
<organism evidence="2 3">
    <name type="scientific">Streptomyces violaceusniger</name>
    <dbReference type="NCBI Taxonomy" id="68280"/>
    <lineage>
        <taxon>Bacteria</taxon>
        <taxon>Bacillati</taxon>
        <taxon>Actinomycetota</taxon>
        <taxon>Actinomycetes</taxon>
        <taxon>Kitasatosporales</taxon>
        <taxon>Streptomycetaceae</taxon>
        <taxon>Streptomyces</taxon>
        <taxon>Streptomyces violaceusniger group</taxon>
    </lineage>
</organism>